<dbReference type="PANTHER" id="PTHR43808">
    <property type="entry name" value="ACETYLORNITHINE DEACETYLASE"/>
    <property type="match status" value="1"/>
</dbReference>
<evidence type="ECO:0000259" key="7">
    <source>
        <dbReference type="Pfam" id="PF07687"/>
    </source>
</evidence>
<dbReference type="InterPro" id="IPR050072">
    <property type="entry name" value="Peptidase_M20A"/>
</dbReference>
<evidence type="ECO:0000256" key="4">
    <source>
        <dbReference type="ARBA" id="ARBA00022833"/>
    </source>
</evidence>
<dbReference type="InterPro" id="IPR011650">
    <property type="entry name" value="Peptidase_M20_dimer"/>
</dbReference>
<dbReference type="Pfam" id="PF01546">
    <property type="entry name" value="Peptidase_M20"/>
    <property type="match status" value="1"/>
</dbReference>
<organism evidence="8 9">
    <name type="scientific">Archangium violaceum Cb vi76</name>
    <dbReference type="NCBI Taxonomy" id="1406225"/>
    <lineage>
        <taxon>Bacteria</taxon>
        <taxon>Pseudomonadati</taxon>
        <taxon>Myxococcota</taxon>
        <taxon>Myxococcia</taxon>
        <taxon>Myxococcales</taxon>
        <taxon>Cystobacterineae</taxon>
        <taxon>Archangiaceae</taxon>
        <taxon>Archangium</taxon>
    </lineage>
</organism>
<dbReference type="InterPro" id="IPR036264">
    <property type="entry name" value="Bact_exopeptidase_dim_dom"/>
</dbReference>
<evidence type="ECO:0000256" key="3">
    <source>
        <dbReference type="ARBA" id="ARBA00022801"/>
    </source>
</evidence>
<dbReference type="EMBL" id="JPMI01000378">
    <property type="protein sequence ID" value="KFA87487.1"/>
    <property type="molecule type" value="Genomic_DNA"/>
</dbReference>
<accession>A0A084SGA2</accession>
<proteinExistence type="predicted"/>
<dbReference type="GO" id="GO:0008777">
    <property type="term" value="F:acetylornithine deacetylase activity"/>
    <property type="evidence" value="ECO:0007669"/>
    <property type="project" value="TreeGrafter"/>
</dbReference>
<evidence type="ECO:0000256" key="5">
    <source>
        <dbReference type="ARBA" id="ARBA00023285"/>
    </source>
</evidence>
<keyword evidence="4" id="KW-0862">Zinc</keyword>
<feature type="domain" description="Peptidase M20 dimerisation" evidence="7">
    <location>
        <begin position="169"/>
        <end position="270"/>
    </location>
</feature>
<evidence type="ECO:0000313" key="9">
    <source>
        <dbReference type="Proteomes" id="UP000028547"/>
    </source>
</evidence>
<dbReference type="Gene3D" id="3.30.70.360">
    <property type="match status" value="1"/>
</dbReference>
<dbReference type="PROSITE" id="PS00758">
    <property type="entry name" value="ARGE_DAPE_CPG2_1"/>
    <property type="match status" value="1"/>
</dbReference>
<dbReference type="GO" id="GO:0006526">
    <property type="term" value="P:L-arginine biosynthetic process"/>
    <property type="evidence" value="ECO:0007669"/>
    <property type="project" value="TreeGrafter"/>
</dbReference>
<dbReference type="InterPro" id="IPR002933">
    <property type="entry name" value="Peptidase_M20"/>
</dbReference>
<dbReference type="InterPro" id="IPR010174">
    <property type="entry name" value="Succinyl-DAP_deSuclase_DapE"/>
</dbReference>
<reference evidence="8 9" key="1">
    <citation type="submission" date="2014-07" db="EMBL/GenBank/DDBJ databases">
        <title>Draft Genome Sequence of Gephyronic Acid Producer, Cystobacter violaceus Strain Cb vi76.</title>
        <authorList>
            <person name="Stevens D.C."/>
            <person name="Young J."/>
            <person name="Carmichael R."/>
            <person name="Tan J."/>
            <person name="Taylor R.E."/>
        </authorList>
    </citation>
    <scope>NUCLEOTIDE SEQUENCE [LARGE SCALE GENOMIC DNA]</scope>
    <source>
        <strain evidence="8 9">Cb vi76</strain>
    </source>
</reference>
<name>A0A084SGA2_9BACT</name>
<keyword evidence="5" id="KW-0170">Cobalt</keyword>
<dbReference type="EC" id="3.5.1.18" evidence="6"/>
<protein>
    <recommendedName>
        <fullName evidence="6">Succinyl-diaminopimelate desuccinylase</fullName>
        <ecNumber evidence="6">3.5.1.18</ecNumber>
    </recommendedName>
</protein>
<dbReference type="SUPFAM" id="SSF53187">
    <property type="entry name" value="Zn-dependent exopeptidases"/>
    <property type="match status" value="1"/>
</dbReference>
<dbReference type="AlphaFoldDB" id="A0A084SGA2"/>
<dbReference type="InterPro" id="IPR001261">
    <property type="entry name" value="ArgE/DapE_CS"/>
</dbReference>
<sequence>MSELATRLAQSTLALCRIPSPIGEERALADHVERWAHAHFPQREVFRLGHSLVLGSLQDPRPTVALVGHLDTVPAHPNDREPRIEGERIFGLGSSDMKGGLAVMMALAEDLPRAELPVNLVVVLYEREEGPYLESGLGPLFETRPELKRVKFGIAMEPTDGVVQVGCVGSLHVTLRFKGRSAHSARPWQGENAIHKAGPLLARLLELPRREVMYGEFAFYEVMNITKASGGRARNVIPEAFELNLNYRFAPGKTVERAQQDVRELVGDAAEVEFTDLAPSGRVCADNPLFQQLLKLTGLPAASKQAWTDVARFSEFGVDAVNFGPGETAQAHQANECAPIPALAVAYEKLATFLKQAR</sequence>
<gene>
    <name evidence="8" type="ORF">Q664_48370</name>
</gene>
<dbReference type="Gene3D" id="3.40.630.10">
    <property type="entry name" value="Zn peptidases"/>
    <property type="match status" value="1"/>
</dbReference>
<dbReference type="SUPFAM" id="SSF55031">
    <property type="entry name" value="Bacterial exopeptidase dimerisation domain"/>
    <property type="match status" value="1"/>
</dbReference>
<comment type="caution">
    <text evidence="8">The sequence shown here is derived from an EMBL/GenBank/DDBJ whole genome shotgun (WGS) entry which is preliminary data.</text>
</comment>
<evidence type="ECO:0000256" key="1">
    <source>
        <dbReference type="ARBA" id="ARBA00001947"/>
    </source>
</evidence>
<dbReference type="GO" id="GO:0009014">
    <property type="term" value="F:succinyl-diaminopimelate desuccinylase activity"/>
    <property type="evidence" value="ECO:0007669"/>
    <property type="project" value="UniProtKB-UniRule"/>
</dbReference>
<evidence type="ECO:0000256" key="6">
    <source>
        <dbReference type="NCBIfam" id="TIGR01900"/>
    </source>
</evidence>
<dbReference type="PANTHER" id="PTHR43808:SF31">
    <property type="entry name" value="N-ACETYL-L-CITRULLINE DEACETYLASE"/>
    <property type="match status" value="1"/>
</dbReference>
<dbReference type="Proteomes" id="UP000028547">
    <property type="component" value="Unassembled WGS sequence"/>
</dbReference>
<comment type="cofactor">
    <cofactor evidence="1">
        <name>Zn(2+)</name>
        <dbReference type="ChEBI" id="CHEBI:29105"/>
    </cofactor>
</comment>
<dbReference type="NCBIfam" id="TIGR01900">
    <property type="entry name" value="dapE-gram_pos"/>
    <property type="match status" value="1"/>
</dbReference>
<dbReference type="GO" id="GO:0046872">
    <property type="term" value="F:metal ion binding"/>
    <property type="evidence" value="ECO:0007669"/>
    <property type="project" value="UniProtKB-KW"/>
</dbReference>
<dbReference type="GO" id="GO:0009089">
    <property type="term" value="P:lysine biosynthetic process via diaminopimelate"/>
    <property type="evidence" value="ECO:0007669"/>
    <property type="project" value="UniProtKB-UniRule"/>
</dbReference>
<dbReference type="Pfam" id="PF07687">
    <property type="entry name" value="M20_dimer"/>
    <property type="match status" value="1"/>
</dbReference>
<dbReference type="RefSeq" id="WP_043412526.1">
    <property type="nucleotide sequence ID" value="NZ_JPMI01000378.1"/>
</dbReference>
<keyword evidence="3" id="KW-0378">Hydrolase</keyword>
<evidence type="ECO:0000256" key="2">
    <source>
        <dbReference type="ARBA" id="ARBA00022723"/>
    </source>
</evidence>
<evidence type="ECO:0000313" key="8">
    <source>
        <dbReference type="EMBL" id="KFA87487.1"/>
    </source>
</evidence>
<keyword evidence="2" id="KW-0479">Metal-binding</keyword>